<feature type="domain" description="Mandelate racemase/muconate lactonizing enzyme C-terminal" evidence="2">
    <location>
        <begin position="80"/>
        <end position="184"/>
    </location>
</feature>
<dbReference type="InterPro" id="IPR029017">
    <property type="entry name" value="Enolase-like_N"/>
</dbReference>
<dbReference type="GO" id="GO:0003824">
    <property type="term" value="F:catalytic activity"/>
    <property type="evidence" value="ECO:0007669"/>
    <property type="project" value="UniProtKB-ARBA"/>
</dbReference>
<protein>
    <submittedName>
        <fullName evidence="3">O-succinylbenzoate synthase</fullName>
    </submittedName>
</protein>
<dbReference type="SFLD" id="SFLDG00180">
    <property type="entry name" value="muconate_cycloisomerase"/>
    <property type="match status" value="1"/>
</dbReference>
<dbReference type="SFLD" id="SFLDS00001">
    <property type="entry name" value="Enolase"/>
    <property type="match status" value="1"/>
</dbReference>
<dbReference type="EMBL" id="FNZI01000002">
    <property type="protein sequence ID" value="SEJ13711.1"/>
    <property type="molecule type" value="Genomic_DNA"/>
</dbReference>
<dbReference type="SUPFAM" id="SSF54826">
    <property type="entry name" value="Enolase N-terminal domain-like"/>
    <property type="match status" value="1"/>
</dbReference>
<gene>
    <name evidence="3" type="ORF">SAMN05421637_0907</name>
</gene>
<dbReference type="Gene3D" id="3.20.20.120">
    <property type="entry name" value="Enolase-like C-terminal domain"/>
    <property type="match status" value="1"/>
</dbReference>
<dbReference type="Pfam" id="PF18374">
    <property type="entry name" value="Enolase_like_N"/>
    <property type="match status" value="1"/>
</dbReference>
<dbReference type="SMART" id="SM00922">
    <property type="entry name" value="MR_MLE"/>
    <property type="match status" value="1"/>
</dbReference>
<dbReference type="PANTHER" id="PTHR48073:SF2">
    <property type="entry name" value="O-SUCCINYLBENZOATE SYNTHASE"/>
    <property type="match status" value="1"/>
</dbReference>
<dbReference type="eggNOG" id="COG4948">
    <property type="taxonomic scope" value="Bacteria"/>
</dbReference>
<organism evidence="3 4">
    <name type="scientific">Demequina mangrovi</name>
    <dbReference type="NCBI Taxonomy" id="1043493"/>
    <lineage>
        <taxon>Bacteria</taxon>
        <taxon>Bacillati</taxon>
        <taxon>Actinomycetota</taxon>
        <taxon>Actinomycetes</taxon>
        <taxon>Micrococcales</taxon>
        <taxon>Demequinaceae</taxon>
        <taxon>Demequina</taxon>
    </lineage>
</organism>
<keyword evidence="4" id="KW-1185">Reference proteome</keyword>
<sequence length="295" mass="31287">MEFRPFRVALSTRFRGVTERHGVLIRGTDQDGRDHWGEYSPFDDYTPERASRWWEAAMEAARGEWPAPVRDLVPVNSIVPELPGGRAAQLAKAGGCTTAKVKVAGTGGWRDDARRVEAVAIALGPEGRVRVDANGAWDVDTAVTVLKELDAAARAGGGQGLEYVEQPCRTVAELAEVRRRTDVLVAADESVRIPGDADEVMRAGAADILVLKVAPMGGVRACLDVVDRYSIPIVVSSAMESSVGLAAGVALARAVPELPYACGLGTGELLAEDTVREPVVPRDGVIGPVTLDVIA</sequence>
<dbReference type="OrthoDB" id="3725747at2"/>
<dbReference type="STRING" id="1043493.SAMN05421637_0907"/>
<dbReference type="GO" id="GO:0046872">
    <property type="term" value="F:metal ion binding"/>
    <property type="evidence" value="ECO:0007669"/>
    <property type="project" value="UniProtKB-KW"/>
</dbReference>
<evidence type="ECO:0000259" key="2">
    <source>
        <dbReference type="SMART" id="SM00922"/>
    </source>
</evidence>
<evidence type="ECO:0000313" key="4">
    <source>
        <dbReference type="Proteomes" id="UP000183315"/>
    </source>
</evidence>
<dbReference type="SFLD" id="SFLDF00009">
    <property type="entry name" value="o-succinylbenzoate_synthase"/>
    <property type="match status" value="1"/>
</dbReference>
<dbReference type="RefSeq" id="WP_042213464.1">
    <property type="nucleotide sequence ID" value="NZ_BBLU01000003.1"/>
</dbReference>
<dbReference type="AlphaFoldDB" id="A0A1H6W9L4"/>
<dbReference type="Proteomes" id="UP000183315">
    <property type="component" value="Unassembled WGS sequence"/>
</dbReference>
<keyword evidence="1" id="KW-0479">Metal-binding</keyword>
<name>A0A1H6W9L4_9MICO</name>
<evidence type="ECO:0000313" key="3">
    <source>
        <dbReference type="EMBL" id="SEJ13711.1"/>
    </source>
</evidence>
<proteinExistence type="predicted"/>
<reference evidence="4" key="1">
    <citation type="submission" date="2016-10" db="EMBL/GenBank/DDBJ databases">
        <authorList>
            <person name="Varghese N."/>
        </authorList>
    </citation>
    <scope>NUCLEOTIDE SEQUENCE [LARGE SCALE GENOMIC DNA]</scope>
    <source>
        <strain evidence="4">DSM 24868</strain>
    </source>
</reference>
<dbReference type="InterPro" id="IPR013342">
    <property type="entry name" value="Mandelate_racemase_C"/>
</dbReference>
<accession>A0A1H6W9L4</accession>
<dbReference type="InterPro" id="IPR036849">
    <property type="entry name" value="Enolase-like_C_sf"/>
</dbReference>
<dbReference type="PANTHER" id="PTHR48073">
    <property type="entry name" value="O-SUCCINYLBENZOATE SYNTHASE-RELATED"/>
    <property type="match status" value="1"/>
</dbReference>
<dbReference type="NCBIfam" id="NF002782">
    <property type="entry name" value="PRK02901.1"/>
    <property type="match status" value="1"/>
</dbReference>
<dbReference type="InterPro" id="IPR029065">
    <property type="entry name" value="Enolase_C-like"/>
</dbReference>
<dbReference type="CDD" id="cd03320">
    <property type="entry name" value="OSBS"/>
    <property type="match status" value="1"/>
</dbReference>
<dbReference type="Pfam" id="PF13378">
    <property type="entry name" value="MR_MLE_C"/>
    <property type="match status" value="1"/>
</dbReference>
<evidence type="ECO:0000256" key="1">
    <source>
        <dbReference type="ARBA" id="ARBA00022723"/>
    </source>
</evidence>
<dbReference type="SUPFAM" id="SSF51604">
    <property type="entry name" value="Enolase C-terminal domain-like"/>
    <property type="match status" value="1"/>
</dbReference>